<name>A0A9D4QGG7_RHISA</name>
<evidence type="ECO:0000256" key="1">
    <source>
        <dbReference type="PROSITE-ProRule" id="PRU00047"/>
    </source>
</evidence>
<organism evidence="4 5">
    <name type="scientific">Rhipicephalus sanguineus</name>
    <name type="common">Brown dog tick</name>
    <name type="synonym">Ixodes sanguineus</name>
    <dbReference type="NCBI Taxonomy" id="34632"/>
    <lineage>
        <taxon>Eukaryota</taxon>
        <taxon>Metazoa</taxon>
        <taxon>Ecdysozoa</taxon>
        <taxon>Arthropoda</taxon>
        <taxon>Chelicerata</taxon>
        <taxon>Arachnida</taxon>
        <taxon>Acari</taxon>
        <taxon>Parasitiformes</taxon>
        <taxon>Ixodida</taxon>
        <taxon>Ixodoidea</taxon>
        <taxon>Ixodidae</taxon>
        <taxon>Rhipicephalinae</taxon>
        <taxon>Rhipicephalus</taxon>
        <taxon>Rhipicephalus</taxon>
    </lineage>
</organism>
<gene>
    <name evidence="4" type="ORF">HPB52_000214</name>
</gene>
<dbReference type="EMBL" id="JABSTV010001245">
    <property type="protein sequence ID" value="KAH7981610.1"/>
    <property type="molecule type" value="Genomic_DNA"/>
</dbReference>
<dbReference type="PROSITE" id="PS50158">
    <property type="entry name" value="ZF_CCHC"/>
    <property type="match status" value="1"/>
</dbReference>
<sequence>MAKSEEAPQPLAGVTRALTLLTDLLQQPDPDASQISGHMDYLKHKETALSQLDDVILATTDEENLDQEVQKLHLQHDNAQFHVSALEGLGVSPDQYTVVLNRVLMRCLPEDLAIIYRQKTKETNCAPSIAESPEDRTRLAKEMLTFLRIQLEIREEGRQLSRRALQDEPRTHMPEEIYGAEPIPSASALTGSNLPVRLACPLCQSKDHMIAFCNANLSAEEKRARLQYANCCFRCGTRNHIARLCRKSINLRCGTCHRRHLTILCELSRPAEDLQSSGGSPAFHEPPPQPMRNVTTAQSSHVDSTPVLLQTGRVWADQFGASPVTLEALTIPEICSVTSPPLEPNILHLLGEREYNVADSFQPTTWQPEEISVLIGALLVSSSNSSAVDLDVPSMWCLDAIGIDGAHSQTLEGNHHLFGSELGISKRTKNRQVDNAVTSGRKVEEGDTAGEHVDAHLGRARRRQNGGDAALAQLALPKAKRAARRNSCAVCRLRKPAQERFDRTTQMERKHGVHECKGRNSSFDGHVNAMEDDLAQVNDLDHVPLFELLPISGEDTFVVSLDESNEASKLLLSTLGLEGTCMELLQQSFPKTTESMSQRKRMPLEELESVEKMFESVNQPFHTLPKLTETGNCQVLPNKNCEIGMDTNVVHVYEKNENAVDEKAMNSSYISLPQLINDLNNTGFMITDRPLKSSRYHWLSWKSIRPRRRLESKLDELQQLIPSQLLLGSRHTSVPQRTSASGLANAIPLQRKARQRLSTELRNRRQPAYLFLLRPRYHRSSCTMDACDSY</sequence>
<comment type="caution">
    <text evidence="4">The sequence shown here is derived from an EMBL/GenBank/DDBJ whole genome shotgun (WGS) entry which is preliminary data.</text>
</comment>
<keyword evidence="1" id="KW-0479">Metal-binding</keyword>
<proteinExistence type="predicted"/>
<reference evidence="4" key="1">
    <citation type="journal article" date="2020" name="Cell">
        <title>Large-Scale Comparative Analyses of Tick Genomes Elucidate Their Genetic Diversity and Vector Capacities.</title>
        <authorList>
            <consortium name="Tick Genome and Microbiome Consortium (TIGMIC)"/>
            <person name="Jia N."/>
            <person name="Wang J."/>
            <person name="Shi W."/>
            <person name="Du L."/>
            <person name="Sun Y."/>
            <person name="Zhan W."/>
            <person name="Jiang J.F."/>
            <person name="Wang Q."/>
            <person name="Zhang B."/>
            <person name="Ji P."/>
            <person name="Bell-Sakyi L."/>
            <person name="Cui X.M."/>
            <person name="Yuan T.T."/>
            <person name="Jiang B.G."/>
            <person name="Yang W.F."/>
            <person name="Lam T.T."/>
            <person name="Chang Q.C."/>
            <person name="Ding S.J."/>
            <person name="Wang X.J."/>
            <person name="Zhu J.G."/>
            <person name="Ruan X.D."/>
            <person name="Zhao L."/>
            <person name="Wei J.T."/>
            <person name="Ye R.Z."/>
            <person name="Que T.C."/>
            <person name="Du C.H."/>
            <person name="Zhou Y.H."/>
            <person name="Cheng J.X."/>
            <person name="Dai P.F."/>
            <person name="Guo W.B."/>
            <person name="Han X.H."/>
            <person name="Huang E.J."/>
            <person name="Li L.F."/>
            <person name="Wei W."/>
            <person name="Gao Y.C."/>
            <person name="Liu J.Z."/>
            <person name="Shao H.Z."/>
            <person name="Wang X."/>
            <person name="Wang C.C."/>
            <person name="Yang T.C."/>
            <person name="Huo Q.B."/>
            <person name="Li W."/>
            <person name="Chen H.Y."/>
            <person name="Chen S.E."/>
            <person name="Zhou L.G."/>
            <person name="Ni X.B."/>
            <person name="Tian J.H."/>
            <person name="Sheng Y."/>
            <person name="Liu T."/>
            <person name="Pan Y.S."/>
            <person name="Xia L.Y."/>
            <person name="Li J."/>
            <person name="Zhao F."/>
            <person name="Cao W.C."/>
        </authorList>
    </citation>
    <scope>NUCLEOTIDE SEQUENCE</scope>
    <source>
        <strain evidence="4">Rsan-2018</strain>
    </source>
</reference>
<protein>
    <recommendedName>
        <fullName evidence="3">CCHC-type domain-containing protein</fullName>
    </recommendedName>
</protein>
<dbReference type="Proteomes" id="UP000821837">
    <property type="component" value="Chromosome 1"/>
</dbReference>
<accession>A0A9D4QGG7</accession>
<evidence type="ECO:0000256" key="2">
    <source>
        <dbReference type="SAM" id="MobiDB-lite"/>
    </source>
</evidence>
<dbReference type="AlphaFoldDB" id="A0A9D4QGG7"/>
<evidence type="ECO:0000313" key="4">
    <source>
        <dbReference type="EMBL" id="KAH7981610.1"/>
    </source>
</evidence>
<dbReference type="InterPro" id="IPR001878">
    <property type="entry name" value="Znf_CCHC"/>
</dbReference>
<keyword evidence="5" id="KW-1185">Reference proteome</keyword>
<dbReference type="GO" id="GO:0003676">
    <property type="term" value="F:nucleic acid binding"/>
    <property type="evidence" value="ECO:0007669"/>
    <property type="project" value="InterPro"/>
</dbReference>
<evidence type="ECO:0000313" key="5">
    <source>
        <dbReference type="Proteomes" id="UP000821837"/>
    </source>
</evidence>
<dbReference type="GO" id="GO:0008270">
    <property type="term" value="F:zinc ion binding"/>
    <property type="evidence" value="ECO:0007669"/>
    <property type="project" value="UniProtKB-KW"/>
</dbReference>
<reference evidence="4" key="2">
    <citation type="submission" date="2021-09" db="EMBL/GenBank/DDBJ databases">
        <authorList>
            <person name="Jia N."/>
            <person name="Wang J."/>
            <person name="Shi W."/>
            <person name="Du L."/>
            <person name="Sun Y."/>
            <person name="Zhan W."/>
            <person name="Jiang J."/>
            <person name="Wang Q."/>
            <person name="Zhang B."/>
            <person name="Ji P."/>
            <person name="Sakyi L.B."/>
            <person name="Cui X."/>
            <person name="Yuan T."/>
            <person name="Jiang B."/>
            <person name="Yang W."/>
            <person name="Lam T.T.-Y."/>
            <person name="Chang Q."/>
            <person name="Ding S."/>
            <person name="Wang X."/>
            <person name="Zhu J."/>
            <person name="Ruan X."/>
            <person name="Zhao L."/>
            <person name="Wei J."/>
            <person name="Que T."/>
            <person name="Du C."/>
            <person name="Cheng J."/>
            <person name="Dai P."/>
            <person name="Han X."/>
            <person name="Huang E."/>
            <person name="Gao Y."/>
            <person name="Liu J."/>
            <person name="Shao H."/>
            <person name="Ye R."/>
            <person name="Li L."/>
            <person name="Wei W."/>
            <person name="Wang X."/>
            <person name="Wang C."/>
            <person name="Huo Q."/>
            <person name="Li W."/>
            <person name="Guo W."/>
            <person name="Chen H."/>
            <person name="Chen S."/>
            <person name="Zhou L."/>
            <person name="Zhou L."/>
            <person name="Ni X."/>
            <person name="Tian J."/>
            <person name="Zhou Y."/>
            <person name="Sheng Y."/>
            <person name="Liu T."/>
            <person name="Pan Y."/>
            <person name="Xia L."/>
            <person name="Li J."/>
            <person name="Zhao F."/>
            <person name="Cao W."/>
        </authorList>
    </citation>
    <scope>NUCLEOTIDE SEQUENCE</scope>
    <source>
        <strain evidence="4">Rsan-2018</strain>
        <tissue evidence="4">Larvae</tissue>
    </source>
</reference>
<dbReference type="VEuPathDB" id="VectorBase:RSAN_035687"/>
<dbReference type="SMART" id="SM00343">
    <property type="entry name" value="ZnF_C2HC"/>
    <property type="match status" value="2"/>
</dbReference>
<feature type="domain" description="CCHC-type" evidence="3">
    <location>
        <begin position="232"/>
        <end position="247"/>
    </location>
</feature>
<evidence type="ECO:0000259" key="3">
    <source>
        <dbReference type="PROSITE" id="PS50158"/>
    </source>
</evidence>
<keyword evidence="1" id="KW-0862">Zinc</keyword>
<dbReference type="VEuPathDB" id="VectorBase:RSAN_045344"/>
<feature type="region of interest" description="Disordered" evidence="2">
    <location>
        <begin position="276"/>
        <end position="295"/>
    </location>
</feature>
<keyword evidence="1" id="KW-0863">Zinc-finger</keyword>